<dbReference type="InterPro" id="IPR002035">
    <property type="entry name" value="VWF_A"/>
</dbReference>
<protein>
    <submittedName>
        <fullName evidence="2">Bacteroides aerotolerance operon</fullName>
    </submittedName>
</protein>
<evidence type="ECO:0000313" key="3">
    <source>
        <dbReference type="Proteomes" id="UP000031670"/>
    </source>
</evidence>
<proteinExistence type="predicted"/>
<organism evidence="2 3">
    <name type="scientific">Vibrio ishigakensis</name>
    <dbReference type="NCBI Taxonomy" id="1481914"/>
    <lineage>
        <taxon>Bacteria</taxon>
        <taxon>Pseudomonadati</taxon>
        <taxon>Pseudomonadota</taxon>
        <taxon>Gammaproteobacteria</taxon>
        <taxon>Vibrionales</taxon>
        <taxon>Vibrionaceae</taxon>
        <taxon>Vibrio</taxon>
    </lineage>
</organism>
<reference evidence="2 3" key="2">
    <citation type="submission" date="2015-01" db="EMBL/GenBank/DDBJ databases">
        <authorList>
            <consortium name="NBRP consortium"/>
            <person name="Sawabe T."/>
            <person name="Meirelles P."/>
            <person name="Feng G."/>
            <person name="Sayaka M."/>
            <person name="Hattori M."/>
            <person name="Ohkuma M."/>
        </authorList>
    </citation>
    <scope>NUCLEOTIDE SEQUENCE [LARGE SCALE GENOMIC DNA]</scope>
    <source>
        <strain evidence="2 3">JCM19232</strain>
    </source>
</reference>
<dbReference type="SUPFAM" id="SSF53300">
    <property type="entry name" value="vWA-like"/>
    <property type="match status" value="1"/>
</dbReference>
<dbReference type="Proteomes" id="UP000031670">
    <property type="component" value="Unassembled WGS sequence"/>
</dbReference>
<evidence type="ECO:0000313" key="2">
    <source>
        <dbReference type="EMBL" id="GAM63563.1"/>
    </source>
</evidence>
<name>A0A0B8PKF2_9VIBR</name>
<evidence type="ECO:0000259" key="1">
    <source>
        <dbReference type="Pfam" id="PF13519"/>
    </source>
</evidence>
<reference evidence="2 3" key="1">
    <citation type="submission" date="2015-01" db="EMBL/GenBank/DDBJ databases">
        <title>Vibrio sp. C5 JCM 19232 whole genome shotgun sequence.</title>
        <authorList>
            <person name="Sawabe T."/>
            <person name="Meirelles P."/>
            <person name="Feng G."/>
            <person name="Sayaka M."/>
            <person name="Hattori M."/>
            <person name="Ohkuma M."/>
        </authorList>
    </citation>
    <scope>NUCLEOTIDE SEQUENCE [LARGE SCALE GENOMIC DNA]</scope>
    <source>
        <strain evidence="2 3">JCM19232</strain>
    </source>
</reference>
<accession>A0A0B8PKF2</accession>
<dbReference type="EMBL" id="BBSA01000009">
    <property type="protein sequence ID" value="GAM63563.1"/>
    <property type="molecule type" value="Genomic_DNA"/>
</dbReference>
<gene>
    <name evidence="2" type="ORF">JCM19232_2543</name>
</gene>
<dbReference type="InterPro" id="IPR036465">
    <property type="entry name" value="vWFA_dom_sf"/>
</dbReference>
<feature type="domain" description="VWFA" evidence="1">
    <location>
        <begin position="1"/>
        <end position="54"/>
    </location>
</feature>
<dbReference type="AlphaFoldDB" id="A0A0B8PKF2"/>
<sequence length="67" mass="7436">MVALDLSGSMSERDFVDAEGNKQDRLTVAKQVLTEFGAKRKDDRLGLILFADALMCKRHLPKTLTLG</sequence>
<comment type="caution">
    <text evidence="2">The sequence shown here is derived from an EMBL/GenBank/DDBJ whole genome shotgun (WGS) entry which is preliminary data.</text>
</comment>
<dbReference type="Pfam" id="PF13519">
    <property type="entry name" value="VWA_2"/>
    <property type="match status" value="1"/>
</dbReference>
<dbReference type="Gene3D" id="3.40.50.410">
    <property type="entry name" value="von Willebrand factor, type A domain"/>
    <property type="match status" value="1"/>
</dbReference>